<gene>
    <name evidence="2" type="ORF">GCM10009539_46970</name>
</gene>
<sequence>MTNSEDLTLAAGLQSRNDTLLDDLVGTLDVAAGLADALLPRKNNAIADDLGDLLDLDAGLAAVLPTSRHTERPPEHNTDQASSTDADADASPDNWAFGDASQVAGRQYRFESLAAVALLGRAATPETRLRLRTGPSLEVLEAMIDAIALALLLSRIDYHDSIATPYSKSDHSIRSINHAQDIDQALTLAQALTRALSLGPLFQPGGDASIAGKRAQRVALELSQALLGTLQASDPYSRLHLGLSTHLDREMRLARLGGLTYRIELQGDAAAARAVWDDFTRANLRQVELRGLELGGVRWSRAGTTWPPTWISEIEVNSDPADDDPNVLVVRGGRRRADSEMALV</sequence>
<evidence type="ECO:0000313" key="3">
    <source>
        <dbReference type="Proteomes" id="UP001500967"/>
    </source>
</evidence>
<feature type="compositionally biased region" description="Low complexity" evidence="1">
    <location>
        <begin position="79"/>
        <end position="91"/>
    </location>
</feature>
<dbReference type="EMBL" id="BAAAGX010000018">
    <property type="protein sequence ID" value="GAA0256327.1"/>
    <property type="molecule type" value="Genomic_DNA"/>
</dbReference>
<proteinExistence type="predicted"/>
<dbReference type="RefSeq" id="WP_344651057.1">
    <property type="nucleotide sequence ID" value="NZ_BAAAGX010000018.1"/>
</dbReference>
<feature type="region of interest" description="Disordered" evidence="1">
    <location>
        <begin position="65"/>
        <end position="94"/>
    </location>
</feature>
<accession>A0ABP3E9B4</accession>
<feature type="compositionally biased region" description="Basic and acidic residues" evidence="1">
    <location>
        <begin position="68"/>
        <end position="78"/>
    </location>
</feature>
<evidence type="ECO:0000313" key="2">
    <source>
        <dbReference type="EMBL" id="GAA0256327.1"/>
    </source>
</evidence>
<comment type="caution">
    <text evidence="2">The sequence shown here is derived from an EMBL/GenBank/DDBJ whole genome shotgun (WGS) entry which is preliminary data.</text>
</comment>
<keyword evidence="3" id="KW-1185">Reference proteome</keyword>
<evidence type="ECO:0000256" key="1">
    <source>
        <dbReference type="SAM" id="MobiDB-lite"/>
    </source>
</evidence>
<organism evidence="2 3">
    <name type="scientific">Cryptosporangium japonicum</name>
    <dbReference type="NCBI Taxonomy" id="80872"/>
    <lineage>
        <taxon>Bacteria</taxon>
        <taxon>Bacillati</taxon>
        <taxon>Actinomycetota</taxon>
        <taxon>Actinomycetes</taxon>
        <taxon>Cryptosporangiales</taxon>
        <taxon>Cryptosporangiaceae</taxon>
        <taxon>Cryptosporangium</taxon>
    </lineage>
</organism>
<protein>
    <submittedName>
        <fullName evidence="2">Uncharacterized protein</fullName>
    </submittedName>
</protein>
<name>A0ABP3E9B4_9ACTN</name>
<dbReference type="Proteomes" id="UP001500967">
    <property type="component" value="Unassembled WGS sequence"/>
</dbReference>
<reference evidence="3" key="1">
    <citation type="journal article" date="2019" name="Int. J. Syst. Evol. Microbiol.">
        <title>The Global Catalogue of Microorganisms (GCM) 10K type strain sequencing project: providing services to taxonomists for standard genome sequencing and annotation.</title>
        <authorList>
            <consortium name="The Broad Institute Genomics Platform"/>
            <consortium name="The Broad Institute Genome Sequencing Center for Infectious Disease"/>
            <person name="Wu L."/>
            <person name="Ma J."/>
        </authorList>
    </citation>
    <scope>NUCLEOTIDE SEQUENCE [LARGE SCALE GENOMIC DNA]</scope>
    <source>
        <strain evidence="3">JCM 10425</strain>
    </source>
</reference>